<feature type="transmembrane region" description="Helical" evidence="7">
    <location>
        <begin position="6"/>
        <end position="39"/>
    </location>
</feature>
<dbReference type="Gene3D" id="3.90.550.10">
    <property type="entry name" value="Spore Coat Polysaccharide Biosynthesis Protein SpsA, Chain A"/>
    <property type="match status" value="1"/>
</dbReference>
<keyword evidence="2 7" id="KW-0328">Glycosyltransferase</keyword>
<dbReference type="GO" id="GO:0016760">
    <property type="term" value="F:cellulose synthase (UDP-forming) activity"/>
    <property type="evidence" value="ECO:0007669"/>
    <property type="project" value="UniProtKB-EC"/>
</dbReference>
<comment type="cofactor">
    <cofactor evidence="7">
        <name>Mg(2+)</name>
        <dbReference type="ChEBI" id="CHEBI:18420"/>
    </cofactor>
</comment>
<keyword evidence="4 7" id="KW-0812">Transmembrane</keyword>
<dbReference type="GO" id="GO:0006011">
    <property type="term" value="P:UDP-alpha-D-glucose metabolic process"/>
    <property type="evidence" value="ECO:0007669"/>
    <property type="project" value="InterPro"/>
</dbReference>
<feature type="transmembrane region" description="Helical" evidence="7">
    <location>
        <begin position="89"/>
        <end position="109"/>
    </location>
</feature>
<evidence type="ECO:0000313" key="10">
    <source>
        <dbReference type="Proteomes" id="UP000048926"/>
    </source>
</evidence>
<dbReference type="CDD" id="cd06421">
    <property type="entry name" value="CESA_CelA_like"/>
    <property type="match status" value="1"/>
</dbReference>
<dbReference type="RefSeq" id="WP_055656055.1">
    <property type="nucleotide sequence ID" value="NZ_CXST01000001.1"/>
</dbReference>
<keyword evidence="6 7" id="KW-0472">Membrane</keyword>
<evidence type="ECO:0000259" key="8">
    <source>
        <dbReference type="Pfam" id="PF13632"/>
    </source>
</evidence>
<dbReference type="STRING" id="187304.B0E33_18265"/>
<keyword evidence="10" id="KW-1185">Reference proteome</keyword>
<feature type="transmembrane region" description="Helical" evidence="7">
    <location>
        <begin position="51"/>
        <end position="69"/>
    </location>
</feature>
<feature type="transmembrane region" description="Helical" evidence="7">
    <location>
        <begin position="537"/>
        <end position="560"/>
    </location>
</feature>
<dbReference type="PANTHER" id="PTHR43867">
    <property type="entry name" value="CELLULOSE SYNTHASE CATALYTIC SUBUNIT A [UDP-FORMING]"/>
    <property type="match status" value="1"/>
</dbReference>
<evidence type="ECO:0000256" key="6">
    <source>
        <dbReference type="ARBA" id="ARBA00023136"/>
    </source>
</evidence>
<keyword evidence="3 7" id="KW-0808">Transferase</keyword>
<dbReference type="EMBL" id="CXST01000001">
    <property type="protein sequence ID" value="CTQ43800.1"/>
    <property type="molecule type" value="Genomic_DNA"/>
</dbReference>
<feature type="transmembrane region" description="Helical" evidence="7">
    <location>
        <begin position="434"/>
        <end position="452"/>
    </location>
</feature>
<accession>A0A0M6Y4R9</accession>
<protein>
    <recommendedName>
        <fullName evidence="7">Cellulose synthase catalytic subunit [UDP-forming]</fullName>
        <ecNumber evidence="7">2.4.1.12</ecNumber>
    </recommendedName>
</protein>
<feature type="transmembrane region" description="Helical" evidence="7">
    <location>
        <begin position="502"/>
        <end position="525"/>
    </location>
</feature>
<dbReference type="NCBIfam" id="TIGR03030">
    <property type="entry name" value="CelA"/>
    <property type="match status" value="1"/>
</dbReference>
<dbReference type="AlphaFoldDB" id="A0A0M6Y4R9"/>
<dbReference type="Pfam" id="PF13632">
    <property type="entry name" value="Glyco_trans_2_3"/>
    <property type="match status" value="1"/>
</dbReference>
<comment type="catalytic activity">
    <reaction evidence="7">
        <text>[(1-&gt;4)-beta-D-glucosyl](n) + UDP-alpha-D-glucose = [(1-&gt;4)-beta-D-glucosyl](n+1) + UDP + H(+)</text>
        <dbReference type="Rhea" id="RHEA:19929"/>
        <dbReference type="Rhea" id="RHEA-COMP:10033"/>
        <dbReference type="Rhea" id="RHEA-COMP:10034"/>
        <dbReference type="ChEBI" id="CHEBI:15378"/>
        <dbReference type="ChEBI" id="CHEBI:18246"/>
        <dbReference type="ChEBI" id="CHEBI:58223"/>
        <dbReference type="ChEBI" id="CHEBI:58885"/>
        <dbReference type="EC" id="2.4.1.12"/>
    </reaction>
</comment>
<evidence type="ECO:0000313" key="9">
    <source>
        <dbReference type="EMBL" id="CTQ43800.1"/>
    </source>
</evidence>
<evidence type="ECO:0000256" key="3">
    <source>
        <dbReference type="ARBA" id="ARBA00022679"/>
    </source>
</evidence>
<keyword evidence="7" id="KW-0997">Cell inner membrane</keyword>
<dbReference type="SUPFAM" id="SSF53448">
    <property type="entry name" value="Nucleotide-diphospho-sugar transferases"/>
    <property type="match status" value="1"/>
</dbReference>
<organism evidence="9 10">
    <name type="scientific">Roseibium aggregatum</name>
    <dbReference type="NCBI Taxonomy" id="187304"/>
    <lineage>
        <taxon>Bacteria</taxon>
        <taxon>Pseudomonadati</taxon>
        <taxon>Pseudomonadota</taxon>
        <taxon>Alphaproteobacteria</taxon>
        <taxon>Hyphomicrobiales</taxon>
        <taxon>Stappiaceae</taxon>
        <taxon>Roseibium</taxon>
    </lineage>
</organism>
<comment type="function">
    <text evidence="7">Catalytic subunit of cellulose synthase. It polymerizes uridine 5'-diphosphate glucose to cellulose.</text>
</comment>
<dbReference type="GO" id="GO:0005886">
    <property type="term" value="C:plasma membrane"/>
    <property type="evidence" value="ECO:0007669"/>
    <property type="project" value="UniProtKB-SubCell"/>
</dbReference>
<dbReference type="GO" id="GO:0035438">
    <property type="term" value="F:cyclic-di-GMP binding"/>
    <property type="evidence" value="ECO:0007669"/>
    <property type="project" value="InterPro"/>
</dbReference>
<dbReference type="PANTHER" id="PTHR43867:SF2">
    <property type="entry name" value="CELLULOSE SYNTHASE CATALYTIC SUBUNIT A [UDP-FORMING]"/>
    <property type="match status" value="1"/>
</dbReference>
<dbReference type="InterPro" id="IPR050321">
    <property type="entry name" value="Glycosyltr_2/OpgH_subfam"/>
</dbReference>
<keyword evidence="7" id="KW-1003">Cell membrane</keyword>
<dbReference type="EC" id="2.4.1.12" evidence="7"/>
<evidence type="ECO:0000256" key="7">
    <source>
        <dbReference type="RuleBase" id="RU365020"/>
    </source>
</evidence>
<keyword evidence="5 7" id="KW-1133">Transmembrane helix</keyword>
<evidence type="ECO:0000256" key="1">
    <source>
        <dbReference type="ARBA" id="ARBA00004141"/>
    </source>
</evidence>
<name>A0A0M6Y4R9_9HYPH</name>
<dbReference type="GO" id="GO:0030244">
    <property type="term" value="P:cellulose biosynthetic process"/>
    <property type="evidence" value="ECO:0007669"/>
    <property type="project" value="UniProtKB-KW"/>
</dbReference>
<evidence type="ECO:0000256" key="5">
    <source>
        <dbReference type="ARBA" id="ARBA00022989"/>
    </source>
</evidence>
<dbReference type="InterPro" id="IPR001173">
    <property type="entry name" value="Glyco_trans_2-like"/>
</dbReference>
<reference evidence="10" key="1">
    <citation type="submission" date="2015-07" db="EMBL/GenBank/DDBJ databases">
        <authorList>
            <person name="Rodrigo-Torres Lidia"/>
            <person name="Arahal R.David."/>
        </authorList>
    </citation>
    <scope>NUCLEOTIDE SEQUENCE [LARGE SCALE GENOMIC DNA]</scope>
    <source>
        <strain evidence="10">CECT 4801</strain>
    </source>
</reference>
<evidence type="ECO:0000256" key="4">
    <source>
        <dbReference type="ARBA" id="ARBA00022692"/>
    </source>
</evidence>
<feature type="transmembrane region" description="Helical" evidence="7">
    <location>
        <begin position="464"/>
        <end position="482"/>
    </location>
</feature>
<proteinExistence type="predicted"/>
<dbReference type="InterPro" id="IPR029044">
    <property type="entry name" value="Nucleotide-diphossugar_trans"/>
</dbReference>
<keyword evidence="7" id="KW-0973">c-di-GMP</keyword>
<keyword evidence="7" id="KW-0135">Cellulose biosynthesis</keyword>
<sequence length="751" mass="83979">MLNLLLYVFATIATIATFFIVTLPLSVEVQLFLGLFVLVAMQFTKVLPGTLGRVTFLTLGGVLVGRYVYWRVTQTVPPIENFYDFVPGVLLLVAELFCILMFFLSALIVSDRYERPRKVQNSDADAPTVDVFIPSYNEDPGLVACTIAAAKNMDYPKDKFRVFLLDDGATLQKLNSTDQKAALAAYERSQEFKRICEDLGATYLARERNEHAKAGNLNYGLSRSEGDLVVVFDADHAPSREFLRETVAYFKDPELFLVQTPHFFLNPDPIERNLRTYNIMPSENDMFYGMIQKGLDKWDATFFCGSGAVLRRAALNEVGGFSGVSITEDCETALELHSRGWKSAYVDRPMIAGLQPDTLASFIGQRSRWCRGMLQILMLKNPMFKPGLSFMQRVAYMSSAMFWLFPFPRLVFLLAPLMFILFNMKIYIASPQEFLAYTMTYILAVVTIQSGLYGKLRWPWISELYEYIQSIYLFPAIFSVLMNPRAPKFNVTTKGETLEEEQLSVIAWPYIIVFAVMLLTTGVLAWRLQNDTGQTALLGVVGIWHVFNLIIAGAALGAILERKEVRTAPRIRVHRKATLRLRDETIPVNLVESNTNGLLLQLERAPAWGNVLGDNGHLTFHPCQSLDRSADATPEPDAALAETGINIRVASQRAGSKGILIGAAYLDTVATRAIVSSDVMFADLTIPRALHNRKLTGSSVVAGMMRLTRWALYYGIRVPVLGLMTALRSGLKRKPAPVEQDLPESVLAPAE</sequence>
<feature type="domain" description="Glycosyltransferase 2-like" evidence="8">
    <location>
        <begin position="229"/>
        <end position="443"/>
    </location>
</feature>
<gene>
    <name evidence="9" type="primary">bcsA_1</name>
    <name evidence="9" type="ORF">LAL4801_02242</name>
</gene>
<dbReference type="PRINTS" id="PR01439">
    <property type="entry name" value="CELLSNTHASEA"/>
</dbReference>
<comment type="pathway">
    <text evidence="7">Glycan metabolism; bacterial cellulose biosynthesis.</text>
</comment>
<feature type="transmembrane region" description="Helical" evidence="7">
    <location>
        <begin position="400"/>
        <end position="422"/>
    </location>
</feature>
<comment type="subcellular location">
    <subcellularLocation>
        <location evidence="7">Cell inner membrane</location>
    </subcellularLocation>
    <subcellularLocation>
        <location evidence="1">Membrane</location>
        <topology evidence="1">Multi-pass membrane protein</topology>
    </subcellularLocation>
</comment>
<dbReference type="UniPathway" id="UPA00694"/>
<dbReference type="OrthoDB" id="9806824at2"/>
<dbReference type="Proteomes" id="UP000048926">
    <property type="component" value="Unassembled WGS sequence"/>
</dbReference>
<dbReference type="InterPro" id="IPR003919">
    <property type="entry name" value="Cell_synth_A"/>
</dbReference>
<evidence type="ECO:0000256" key="2">
    <source>
        <dbReference type="ARBA" id="ARBA00022676"/>
    </source>
</evidence>